<comment type="caution">
    <text evidence="6">The sequence shown here is derived from an EMBL/GenBank/DDBJ whole genome shotgun (WGS) entry which is preliminary data.</text>
</comment>
<reference evidence="6 7" key="1">
    <citation type="submission" date="2019-08" db="EMBL/GenBank/DDBJ databases">
        <title>The genome of the soybean aphid Biotype 1, its phylome, world population structure and adaptation to the North American continent.</title>
        <authorList>
            <person name="Giordano R."/>
            <person name="Donthu R.K."/>
            <person name="Hernandez A.G."/>
            <person name="Wright C.L."/>
            <person name="Zimin A.V."/>
        </authorList>
    </citation>
    <scope>NUCLEOTIDE SEQUENCE [LARGE SCALE GENOMIC DNA]</scope>
    <source>
        <tissue evidence="6">Whole aphids</tissue>
    </source>
</reference>
<dbReference type="InterPro" id="IPR024371">
    <property type="entry name" value="AcetylCoA_trans_1-like"/>
</dbReference>
<dbReference type="Proteomes" id="UP000475862">
    <property type="component" value="Unassembled WGS sequence"/>
</dbReference>
<evidence type="ECO:0000256" key="5">
    <source>
        <dbReference type="SAM" id="Phobius"/>
    </source>
</evidence>
<dbReference type="EMBL" id="VYZN01000013">
    <property type="protein sequence ID" value="KAE9541110.1"/>
    <property type="molecule type" value="Genomic_DNA"/>
</dbReference>
<evidence type="ECO:0000256" key="3">
    <source>
        <dbReference type="ARBA" id="ARBA00022989"/>
    </source>
</evidence>
<dbReference type="InterPro" id="IPR004752">
    <property type="entry name" value="AmpG_permease/AT-1"/>
</dbReference>
<dbReference type="AlphaFoldDB" id="A0A6G0TZ72"/>
<sequence length="340" mass="38422">MADSIDDLLPETGKPNILKLTYIVIFCNFLAATQDIAVRKNVGFVSTCASVSQIIGITLSAVSLILFTSEDFSNKYLRITPSTRGIMNMRIYIIQGLFLVLAILFVAITALIAIFKNEKDFTLEDNEIKLNTFQNYILLWDILKLPSIRILAIALLTWKIGLSPSDNVVNLKLIDVGVPKDNIIIIQTGMYIIEIIVPVIAAKYTAGPKPMSIYLNIVPIKLLWNFSFLIFIYCASKLPKNNGIVDIPMYFYWILLFIKSINLIQYNIMITALIAFYCRISDDRFGGRQSAKLVLYSSIDLLTVEECTFDSKNNCSTSHLQNISSYILYILYVNRMEGIV</sequence>
<dbReference type="OrthoDB" id="6415790at2759"/>
<dbReference type="PANTHER" id="PTHR12778">
    <property type="entry name" value="SOLUTE CARRIER FAMILY 33 ACETYL-COA TRANSPORTER -RELATED"/>
    <property type="match status" value="1"/>
</dbReference>
<feature type="transmembrane region" description="Helical" evidence="5">
    <location>
        <begin position="213"/>
        <end position="238"/>
    </location>
</feature>
<protein>
    <submittedName>
        <fullName evidence="6">Uncharacterized protein</fullName>
    </submittedName>
</protein>
<feature type="transmembrane region" description="Helical" evidence="5">
    <location>
        <begin position="182"/>
        <end position="201"/>
    </location>
</feature>
<evidence type="ECO:0000313" key="7">
    <source>
        <dbReference type="Proteomes" id="UP000475862"/>
    </source>
</evidence>
<evidence type="ECO:0000313" key="6">
    <source>
        <dbReference type="EMBL" id="KAE9541110.1"/>
    </source>
</evidence>
<feature type="transmembrane region" description="Helical" evidence="5">
    <location>
        <begin position="20"/>
        <end position="38"/>
    </location>
</feature>
<dbReference type="GO" id="GO:0016020">
    <property type="term" value="C:membrane"/>
    <property type="evidence" value="ECO:0007669"/>
    <property type="project" value="UniProtKB-SubCell"/>
</dbReference>
<evidence type="ECO:0000256" key="4">
    <source>
        <dbReference type="ARBA" id="ARBA00023136"/>
    </source>
</evidence>
<feature type="transmembrane region" description="Helical" evidence="5">
    <location>
        <begin position="89"/>
        <end position="115"/>
    </location>
</feature>
<comment type="subcellular location">
    <subcellularLocation>
        <location evidence="1">Membrane</location>
        <topology evidence="1">Multi-pass membrane protein</topology>
    </subcellularLocation>
</comment>
<name>A0A6G0TZ72_APHGL</name>
<evidence type="ECO:0000256" key="2">
    <source>
        <dbReference type="ARBA" id="ARBA00022692"/>
    </source>
</evidence>
<dbReference type="GO" id="GO:0008521">
    <property type="term" value="F:acetyl-CoA transmembrane transporter activity"/>
    <property type="evidence" value="ECO:0007669"/>
    <property type="project" value="InterPro"/>
</dbReference>
<keyword evidence="2 5" id="KW-0812">Transmembrane</keyword>
<dbReference type="GO" id="GO:0035348">
    <property type="term" value="P:acetyl-CoA transmembrane transport"/>
    <property type="evidence" value="ECO:0007669"/>
    <property type="project" value="InterPro"/>
</dbReference>
<gene>
    <name evidence="6" type="ORF">AGLY_004355</name>
</gene>
<accession>A0A6G0TZ72</accession>
<dbReference type="PANTHER" id="PTHR12778:SF9">
    <property type="entry name" value="ACETYL-COENZYME A TRANSPORTER 1"/>
    <property type="match status" value="1"/>
</dbReference>
<feature type="transmembrane region" description="Helical" evidence="5">
    <location>
        <begin position="250"/>
        <end position="278"/>
    </location>
</feature>
<keyword evidence="4 5" id="KW-0472">Membrane</keyword>
<organism evidence="6 7">
    <name type="scientific">Aphis glycines</name>
    <name type="common">Soybean aphid</name>
    <dbReference type="NCBI Taxonomy" id="307491"/>
    <lineage>
        <taxon>Eukaryota</taxon>
        <taxon>Metazoa</taxon>
        <taxon>Ecdysozoa</taxon>
        <taxon>Arthropoda</taxon>
        <taxon>Hexapoda</taxon>
        <taxon>Insecta</taxon>
        <taxon>Pterygota</taxon>
        <taxon>Neoptera</taxon>
        <taxon>Paraneoptera</taxon>
        <taxon>Hemiptera</taxon>
        <taxon>Sternorrhyncha</taxon>
        <taxon>Aphidomorpha</taxon>
        <taxon>Aphidoidea</taxon>
        <taxon>Aphididae</taxon>
        <taxon>Aphidini</taxon>
        <taxon>Aphis</taxon>
        <taxon>Aphis</taxon>
    </lineage>
</organism>
<proteinExistence type="predicted"/>
<feature type="transmembrane region" description="Helical" evidence="5">
    <location>
        <begin position="50"/>
        <end position="69"/>
    </location>
</feature>
<evidence type="ECO:0000256" key="1">
    <source>
        <dbReference type="ARBA" id="ARBA00004141"/>
    </source>
</evidence>
<feature type="transmembrane region" description="Helical" evidence="5">
    <location>
        <begin position="136"/>
        <end position="162"/>
    </location>
</feature>
<keyword evidence="3 5" id="KW-1133">Transmembrane helix</keyword>
<dbReference type="Pfam" id="PF13000">
    <property type="entry name" value="Acatn"/>
    <property type="match status" value="1"/>
</dbReference>
<keyword evidence="7" id="KW-1185">Reference proteome</keyword>